<dbReference type="InterPro" id="IPR008966">
    <property type="entry name" value="Adhesion_dom_sf"/>
</dbReference>
<keyword evidence="4" id="KW-1185">Reference proteome</keyword>
<evidence type="ECO:0000256" key="1">
    <source>
        <dbReference type="SAM" id="SignalP"/>
    </source>
</evidence>
<dbReference type="GO" id="GO:0009289">
    <property type="term" value="C:pilus"/>
    <property type="evidence" value="ECO:0007669"/>
    <property type="project" value="InterPro"/>
</dbReference>
<feature type="signal peptide" evidence="1">
    <location>
        <begin position="1"/>
        <end position="24"/>
    </location>
</feature>
<dbReference type="AlphaFoldDB" id="A0AA96M0D5"/>
<keyword evidence="1" id="KW-0732">Signal</keyword>
<sequence length="168" mass="18690">MNINLILKFMVLAFLSIQYQNVFAKQTGASLEISFTGHLMGRRSCMVNENKIIYIDFGSVGLKKISTKEAIKPIDYVLNCSGANEANSVEMTLKAISIPGHPATMQASQLGLWLTFINSENEQNLNESFSVRDWHNPPKLEIRLDKDPSVALQATSFTAVATLIAEYF</sequence>
<dbReference type="EMBL" id="JBHGSI010000003">
    <property type="protein sequence ID" value="MFB4719958.1"/>
    <property type="molecule type" value="Genomic_DNA"/>
</dbReference>
<evidence type="ECO:0000313" key="2">
    <source>
        <dbReference type="EMBL" id="MFB4719958.1"/>
    </source>
</evidence>
<evidence type="ECO:0000313" key="3">
    <source>
        <dbReference type="EMBL" id="WNS37159.1"/>
    </source>
</evidence>
<organism evidence="3">
    <name type="scientific">Enterobacter chuandaensis</name>
    <dbReference type="NCBI Taxonomy" id="2497875"/>
    <lineage>
        <taxon>Bacteria</taxon>
        <taxon>Pseudomonadati</taxon>
        <taxon>Pseudomonadota</taxon>
        <taxon>Gammaproteobacteria</taxon>
        <taxon>Enterobacterales</taxon>
        <taxon>Enterobacteriaceae</taxon>
        <taxon>Enterobacter</taxon>
        <taxon>Enterobacter cloacae complex</taxon>
    </lineage>
</organism>
<dbReference type="KEGG" id="echu:RQP59_19125"/>
<dbReference type="SUPFAM" id="SSF49401">
    <property type="entry name" value="Bacterial adhesins"/>
    <property type="match status" value="1"/>
</dbReference>
<reference evidence="2 4" key="2">
    <citation type="submission" date="2024-09" db="EMBL/GenBank/DDBJ databases">
        <title>Molecular characterization of Carbapenemase-producing Enterobacter cloacae Complex from Infections in Argentina.</title>
        <authorList>
            <person name="De Mendieta J.M."/>
            <person name="Gomez S."/>
        </authorList>
    </citation>
    <scope>NUCLEOTIDE SEQUENCE [LARGE SCALE GENOMIC DNA]</scope>
    <source>
        <strain evidence="2 4">M23267</strain>
    </source>
</reference>
<feature type="chain" id="PRO_5041727863" evidence="1">
    <location>
        <begin position="25"/>
        <end position="168"/>
    </location>
</feature>
<evidence type="ECO:0000313" key="4">
    <source>
        <dbReference type="Proteomes" id="UP001577381"/>
    </source>
</evidence>
<dbReference type="Proteomes" id="UP001577381">
    <property type="component" value="Unassembled WGS sequence"/>
</dbReference>
<dbReference type="RefSeq" id="WP_271079745.1">
    <property type="nucleotide sequence ID" value="NZ_CP135253.1"/>
</dbReference>
<accession>A0AA96M0D5</accession>
<dbReference type="InterPro" id="IPR036937">
    <property type="entry name" value="Adhesion_dom_fimbrial_sf"/>
</dbReference>
<protein>
    <submittedName>
        <fullName evidence="2">Fimbrial protein</fullName>
    </submittedName>
</protein>
<name>A0AA96M0D5_9ENTR</name>
<proteinExistence type="predicted"/>
<reference evidence="3" key="1">
    <citation type="submission" date="2023-09" db="EMBL/GenBank/DDBJ databases">
        <title>Coexistence of blaNDM-1 and blaKPC-2 in Enterobacter chuandaensis.</title>
        <authorList>
            <person name="Chen R."/>
        </authorList>
    </citation>
    <scope>NUCLEOTIDE SEQUENCE</scope>
    <source>
        <strain evidence="3">FAHZZU5885</strain>
    </source>
</reference>
<gene>
    <name evidence="2" type="ORF">ACE3KR_13810</name>
    <name evidence="3" type="ORF">RQP59_19125</name>
</gene>
<dbReference type="GO" id="GO:0007155">
    <property type="term" value="P:cell adhesion"/>
    <property type="evidence" value="ECO:0007669"/>
    <property type="project" value="InterPro"/>
</dbReference>
<dbReference type="EMBL" id="CP135253">
    <property type="protein sequence ID" value="WNS37159.1"/>
    <property type="molecule type" value="Genomic_DNA"/>
</dbReference>
<dbReference type="Gene3D" id="2.60.40.1090">
    <property type="entry name" value="Fimbrial-type adhesion domain"/>
    <property type="match status" value="1"/>
</dbReference>